<sequence>MNQHENNASDNNEFTATSPQQQQKQQHLYMPVNMNQIQYNNILNSSYSTPSEQQQQQQQRQQQQRQESNTSPLDSKYHWQNSSIVTSDMDMTPLHHLSSSQSLNTMYDQSIPPNYSSLQQSNSMINGQYGYHQHRGSLPIIQPDQYTTNIQPTITTAPYARRHTEGSISAATRYANQTRKQKTESQKHKKTNGADSSEEDKRKHFLERNRQAALKCRQRKKQWLADLQHRVEFLSTDNEQLQSQATMLREEVINLKTLLLAHRDCKVAQANGTTVSMIQNVSNTLTMPSANSNNDMMAYPNQQHEA</sequence>
<organism evidence="9 10">
    <name type="scientific">Rhizopus stolonifer</name>
    <name type="common">Rhizopus nigricans</name>
    <dbReference type="NCBI Taxonomy" id="4846"/>
    <lineage>
        <taxon>Eukaryota</taxon>
        <taxon>Fungi</taxon>
        <taxon>Fungi incertae sedis</taxon>
        <taxon>Mucoromycota</taxon>
        <taxon>Mucoromycotina</taxon>
        <taxon>Mucoromycetes</taxon>
        <taxon>Mucorales</taxon>
        <taxon>Mucorineae</taxon>
        <taxon>Rhizopodaceae</taxon>
        <taxon>Rhizopus</taxon>
    </lineage>
</organism>
<gene>
    <name evidence="9" type="ORF">CU098_012156</name>
</gene>
<feature type="region of interest" description="Disordered" evidence="7">
    <location>
        <begin position="175"/>
        <end position="203"/>
    </location>
</feature>
<dbReference type="SUPFAM" id="SSF57959">
    <property type="entry name" value="Leucine zipper domain"/>
    <property type="match status" value="1"/>
</dbReference>
<evidence type="ECO:0000313" key="10">
    <source>
        <dbReference type="Proteomes" id="UP000253551"/>
    </source>
</evidence>
<feature type="region of interest" description="Disordered" evidence="7">
    <location>
        <begin position="1"/>
        <end position="25"/>
    </location>
</feature>
<feature type="compositionally biased region" description="Low complexity" evidence="7">
    <location>
        <begin position="53"/>
        <end position="66"/>
    </location>
</feature>
<dbReference type="Proteomes" id="UP000253551">
    <property type="component" value="Unassembled WGS sequence"/>
</dbReference>
<dbReference type="GO" id="GO:0003700">
    <property type="term" value="F:DNA-binding transcription factor activity"/>
    <property type="evidence" value="ECO:0007669"/>
    <property type="project" value="InterPro"/>
</dbReference>
<dbReference type="InterPro" id="IPR046347">
    <property type="entry name" value="bZIP_sf"/>
</dbReference>
<dbReference type="Pfam" id="PF00170">
    <property type="entry name" value="bZIP_1"/>
    <property type="match status" value="1"/>
</dbReference>
<evidence type="ECO:0000256" key="7">
    <source>
        <dbReference type="SAM" id="MobiDB-lite"/>
    </source>
</evidence>
<comment type="caution">
    <text evidence="9">The sequence shown here is derived from an EMBL/GenBank/DDBJ whole genome shotgun (WGS) entry which is preliminary data.</text>
</comment>
<dbReference type="STRING" id="4846.A0A367KKD7"/>
<evidence type="ECO:0000256" key="5">
    <source>
        <dbReference type="ARBA" id="ARBA00023242"/>
    </source>
</evidence>
<feature type="compositionally biased region" description="Polar residues" evidence="7">
    <location>
        <begin position="67"/>
        <end position="77"/>
    </location>
</feature>
<accession>A0A367KKD7</accession>
<feature type="compositionally biased region" description="Polar residues" evidence="7">
    <location>
        <begin position="1"/>
        <end position="19"/>
    </location>
</feature>
<dbReference type="EMBL" id="PJQM01001305">
    <property type="protein sequence ID" value="RCI02666.1"/>
    <property type="molecule type" value="Genomic_DNA"/>
</dbReference>
<evidence type="ECO:0000256" key="6">
    <source>
        <dbReference type="SAM" id="Coils"/>
    </source>
</evidence>
<evidence type="ECO:0000256" key="4">
    <source>
        <dbReference type="ARBA" id="ARBA00023163"/>
    </source>
</evidence>
<dbReference type="InterPro" id="IPR051027">
    <property type="entry name" value="bZIP_transcription_factors"/>
</dbReference>
<keyword evidence="4" id="KW-0804">Transcription</keyword>
<keyword evidence="10" id="KW-1185">Reference proteome</keyword>
<keyword evidence="2" id="KW-0805">Transcription regulation</keyword>
<evidence type="ECO:0000256" key="1">
    <source>
        <dbReference type="ARBA" id="ARBA00004123"/>
    </source>
</evidence>
<keyword evidence="3" id="KW-0238">DNA-binding</keyword>
<feature type="domain" description="BZIP" evidence="8">
    <location>
        <begin position="199"/>
        <end position="262"/>
    </location>
</feature>
<name>A0A367KKD7_RHIST</name>
<comment type="subcellular location">
    <subcellularLocation>
        <location evidence="1">Nucleus</location>
    </subcellularLocation>
</comment>
<dbReference type="PROSITE" id="PS50217">
    <property type="entry name" value="BZIP"/>
    <property type="match status" value="1"/>
</dbReference>
<dbReference type="GO" id="GO:0003677">
    <property type="term" value="F:DNA binding"/>
    <property type="evidence" value="ECO:0007669"/>
    <property type="project" value="UniProtKB-KW"/>
</dbReference>
<evidence type="ECO:0000256" key="3">
    <source>
        <dbReference type="ARBA" id="ARBA00023125"/>
    </source>
</evidence>
<evidence type="ECO:0000313" key="9">
    <source>
        <dbReference type="EMBL" id="RCI02666.1"/>
    </source>
</evidence>
<dbReference type="GO" id="GO:0005634">
    <property type="term" value="C:nucleus"/>
    <property type="evidence" value="ECO:0007669"/>
    <property type="project" value="UniProtKB-SubCell"/>
</dbReference>
<keyword evidence="5" id="KW-0539">Nucleus</keyword>
<feature type="region of interest" description="Disordered" evidence="7">
    <location>
        <begin position="46"/>
        <end position="77"/>
    </location>
</feature>
<dbReference type="InterPro" id="IPR004827">
    <property type="entry name" value="bZIP"/>
</dbReference>
<dbReference type="OrthoDB" id="295274at2759"/>
<keyword evidence="6" id="KW-0175">Coiled coil</keyword>
<dbReference type="CDD" id="cd14687">
    <property type="entry name" value="bZIP_ATF2"/>
    <property type="match status" value="1"/>
</dbReference>
<reference evidence="9 10" key="1">
    <citation type="journal article" date="2018" name="G3 (Bethesda)">
        <title>Phylogenetic and Phylogenomic Definition of Rhizopus Species.</title>
        <authorList>
            <person name="Gryganskyi A.P."/>
            <person name="Golan J."/>
            <person name="Dolatabadi S."/>
            <person name="Mondo S."/>
            <person name="Robb S."/>
            <person name="Idnurm A."/>
            <person name="Muszewska A."/>
            <person name="Steczkiewicz K."/>
            <person name="Masonjones S."/>
            <person name="Liao H.L."/>
            <person name="Gajdeczka M.T."/>
            <person name="Anike F."/>
            <person name="Vuek A."/>
            <person name="Anishchenko I.M."/>
            <person name="Voigt K."/>
            <person name="de Hoog G.S."/>
            <person name="Smith M.E."/>
            <person name="Heitman J."/>
            <person name="Vilgalys R."/>
            <person name="Stajich J.E."/>
        </authorList>
    </citation>
    <scope>NUCLEOTIDE SEQUENCE [LARGE SCALE GENOMIC DNA]</scope>
    <source>
        <strain evidence="9 10">LSU 92-RS-03</strain>
    </source>
</reference>
<proteinExistence type="predicted"/>
<dbReference type="FunFam" id="1.20.5.170:FF:000053">
    <property type="entry name" value="BZIP transcription factor AtfA"/>
    <property type="match status" value="1"/>
</dbReference>
<dbReference type="SMART" id="SM00338">
    <property type="entry name" value="BRLZ"/>
    <property type="match status" value="1"/>
</dbReference>
<protein>
    <recommendedName>
        <fullName evidence="8">BZIP domain-containing protein</fullName>
    </recommendedName>
</protein>
<dbReference type="Gene3D" id="1.20.5.170">
    <property type="match status" value="1"/>
</dbReference>
<evidence type="ECO:0000259" key="8">
    <source>
        <dbReference type="PROSITE" id="PS50217"/>
    </source>
</evidence>
<dbReference type="PANTHER" id="PTHR19304">
    <property type="entry name" value="CYCLIC-AMP RESPONSE ELEMENT BINDING PROTEIN"/>
    <property type="match status" value="1"/>
</dbReference>
<evidence type="ECO:0000256" key="2">
    <source>
        <dbReference type="ARBA" id="ARBA00023015"/>
    </source>
</evidence>
<dbReference type="AlphaFoldDB" id="A0A367KKD7"/>
<feature type="coiled-coil region" evidence="6">
    <location>
        <begin position="224"/>
        <end position="258"/>
    </location>
</feature>